<evidence type="ECO:0000256" key="4">
    <source>
        <dbReference type="ARBA" id="ARBA00006759"/>
    </source>
</evidence>
<keyword evidence="6" id="KW-0479">Metal-binding</keyword>
<reference evidence="12" key="1">
    <citation type="submission" date="2023-06" db="EMBL/GenBank/DDBJ databases">
        <authorList>
            <person name="Delattre M."/>
        </authorList>
    </citation>
    <scope>NUCLEOTIDE SEQUENCE</scope>
    <source>
        <strain evidence="12">AF72</strain>
    </source>
</reference>
<dbReference type="NCBIfam" id="TIGR03413">
    <property type="entry name" value="GSH_gloB"/>
    <property type="match status" value="1"/>
</dbReference>
<dbReference type="SMART" id="SM00849">
    <property type="entry name" value="Lactamase_B"/>
    <property type="match status" value="1"/>
</dbReference>
<proteinExistence type="inferred from homology"/>
<dbReference type="InterPro" id="IPR035680">
    <property type="entry name" value="Clx_II_MBL"/>
</dbReference>
<keyword evidence="7" id="KW-0378">Hydrolase</keyword>
<dbReference type="Pfam" id="PF16123">
    <property type="entry name" value="HAGH_C"/>
    <property type="match status" value="1"/>
</dbReference>
<dbReference type="SUPFAM" id="SSF56281">
    <property type="entry name" value="Metallo-hydrolase/oxidoreductase"/>
    <property type="match status" value="1"/>
</dbReference>
<dbReference type="InterPro" id="IPR017782">
    <property type="entry name" value="Hydroxyacylglutathione_Hdrlase"/>
</dbReference>
<comment type="cofactor">
    <cofactor evidence="2">
        <name>Zn(2+)</name>
        <dbReference type="ChEBI" id="CHEBI:29105"/>
    </cofactor>
</comment>
<dbReference type="Pfam" id="PF00753">
    <property type="entry name" value="Lactamase_B"/>
    <property type="match status" value="1"/>
</dbReference>
<evidence type="ECO:0000313" key="12">
    <source>
        <dbReference type="EMBL" id="CAJ0587241.1"/>
    </source>
</evidence>
<comment type="catalytic activity">
    <reaction evidence="1">
        <text>an S-(2-hydroxyacyl)glutathione + H2O = a 2-hydroxy carboxylate + glutathione + H(+)</text>
        <dbReference type="Rhea" id="RHEA:21864"/>
        <dbReference type="ChEBI" id="CHEBI:15377"/>
        <dbReference type="ChEBI" id="CHEBI:15378"/>
        <dbReference type="ChEBI" id="CHEBI:57925"/>
        <dbReference type="ChEBI" id="CHEBI:58896"/>
        <dbReference type="ChEBI" id="CHEBI:71261"/>
        <dbReference type="EC" id="3.1.2.6"/>
    </reaction>
</comment>
<dbReference type="InterPro" id="IPR032282">
    <property type="entry name" value="HAGH_C"/>
</dbReference>
<evidence type="ECO:0000259" key="10">
    <source>
        <dbReference type="SMART" id="SM00849"/>
    </source>
</evidence>
<dbReference type="Gene3D" id="3.60.15.10">
    <property type="entry name" value="Ribonuclease Z/Hydroxyacylglutathione hydrolase-like"/>
    <property type="match status" value="1"/>
</dbReference>
<evidence type="ECO:0000256" key="3">
    <source>
        <dbReference type="ARBA" id="ARBA00004963"/>
    </source>
</evidence>
<dbReference type="GO" id="GO:0019243">
    <property type="term" value="P:methylglyoxal catabolic process to D-lactate via S-lactoyl-glutathione"/>
    <property type="evidence" value="ECO:0007669"/>
    <property type="project" value="InterPro"/>
</dbReference>
<dbReference type="EMBL" id="CATQJA010001087">
    <property type="protein sequence ID" value="CAJ0565682.1"/>
    <property type="molecule type" value="Genomic_DNA"/>
</dbReference>
<comment type="pathway">
    <text evidence="3">Secondary metabolite metabolism; methylglyoxal degradation; (R)-lactate from methylglyoxal: step 2/2.</text>
</comment>
<dbReference type="AlphaFoldDB" id="A0AA36GCI9"/>
<evidence type="ECO:0000256" key="6">
    <source>
        <dbReference type="ARBA" id="ARBA00022723"/>
    </source>
</evidence>
<dbReference type="HAMAP" id="MF_01374">
    <property type="entry name" value="Glyoxalase_2"/>
    <property type="match status" value="1"/>
</dbReference>
<name>A0AA36GCI9_9BILA</name>
<dbReference type="EC" id="3.1.2.6" evidence="5"/>
<comment type="similarity">
    <text evidence="4">Belongs to the metallo-beta-lactamase superfamily. Glyoxalase II family.</text>
</comment>
<accession>A0AA36GCI9</accession>
<dbReference type="InterPro" id="IPR036866">
    <property type="entry name" value="RibonucZ/Hydroxyglut_hydro"/>
</dbReference>
<dbReference type="InterPro" id="IPR001279">
    <property type="entry name" value="Metallo-B-lactamas"/>
</dbReference>
<keyword evidence="13" id="KW-1185">Reference proteome</keyword>
<feature type="non-terminal residue" evidence="12">
    <location>
        <position position="1"/>
    </location>
</feature>
<evidence type="ECO:0000256" key="8">
    <source>
        <dbReference type="ARBA" id="ARBA00022833"/>
    </source>
</evidence>
<evidence type="ECO:0000256" key="7">
    <source>
        <dbReference type="ARBA" id="ARBA00022801"/>
    </source>
</evidence>
<dbReference type="PANTHER" id="PTHR11935:SF94">
    <property type="entry name" value="TENZING NORGAY, ISOFORM C"/>
    <property type="match status" value="1"/>
</dbReference>
<dbReference type="Proteomes" id="UP001177023">
    <property type="component" value="Unassembled WGS sequence"/>
</dbReference>
<feature type="domain" description="Metallo-beta-lactamase" evidence="10">
    <location>
        <begin position="12"/>
        <end position="162"/>
    </location>
</feature>
<comment type="caution">
    <text evidence="12">The sequence shown here is derived from an EMBL/GenBank/DDBJ whole genome shotgun (WGS) entry which is preliminary data.</text>
</comment>
<sequence>MLKVLPVKALEDNYMYLVFDQEKKQAAAVDPVEPEKIQAVAKEHNLSICAAFVTHHHWDHAGGMKKFRELYPDPSITVYGGDERVDCMDVHVKDKQEFVAGGLKGHICYYVQNNEEKAVLTGDTLFIAGCGKFFEGTAEQMQRNLNEVLSGLPDETLVYPGHEYTASNLKFAKHIEPNNKDVEEKLVWALGRQKSGQPTVPSTIGEEKRINPFMRVGTVAIQEKVNAKDPVEVMGKLREAKNNFRA</sequence>
<dbReference type="GO" id="GO:0046872">
    <property type="term" value="F:metal ion binding"/>
    <property type="evidence" value="ECO:0007669"/>
    <property type="project" value="UniProtKB-KW"/>
</dbReference>
<evidence type="ECO:0000256" key="5">
    <source>
        <dbReference type="ARBA" id="ARBA00011917"/>
    </source>
</evidence>
<dbReference type="EMBL" id="CATQJA010002709">
    <property type="protein sequence ID" value="CAJ0587241.1"/>
    <property type="molecule type" value="Genomic_DNA"/>
</dbReference>
<organism evidence="12 13">
    <name type="scientific">Mesorhabditis spiculigera</name>
    <dbReference type="NCBI Taxonomy" id="96644"/>
    <lineage>
        <taxon>Eukaryota</taxon>
        <taxon>Metazoa</taxon>
        <taxon>Ecdysozoa</taxon>
        <taxon>Nematoda</taxon>
        <taxon>Chromadorea</taxon>
        <taxon>Rhabditida</taxon>
        <taxon>Rhabditina</taxon>
        <taxon>Rhabditomorpha</taxon>
        <taxon>Rhabditoidea</taxon>
        <taxon>Rhabditidae</taxon>
        <taxon>Mesorhabditinae</taxon>
        <taxon>Mesorhabditis</taxon>
    </lineage>
</organism>
<protein>
    <recommendedName>
        <fullName evidence="5">hydroxyacylglutathione hydrolase</fullName>
        <ecNumber evidence="5">3.1.2.6</ecNumber>
    </recommendedName>
    <alternativeName>
        <fullName evidence="9">Glyoxalase II</fullName>
    </alternativeName>
</protein>
<dbReference type="PANTHER" id="PTHR11935">
    <property type="entry name" value="BETA LACTAMASE DOMAIN"/>
    <property type="match status" value="1"/>
</dbReference>
<keyword evidence="8" id="KW-0862">Zinc</keyword>
<evidence type="ECO:0000256" key="1">
    <source>
        <dbReference type="ARBA" id="ARBA00001623"/>
    </source>
</evidence>
<gene>
    <name evidence="12" type="ORF">MSPICULIGERA_LOCUS25218</name>
    <name evidence="11" type="ORF">MSPICULIGERA_LOCUS4314</name>
</gene>
<dbReference type="GO" id="GO:0004416">
    <property type="term" value="F:hydroxyacylglutathione hydrolase activity"/>
    <property type="evidence" value="ECO:0007669"/>
    <property type="project" value="UniProtKB-EC"/>
</dbReference>
<evidence type="ECO:0000313" key="13">
    <source>
        <dbReference type="Proteomes" id="UP001177023"/>
    </source>
</evidence>
<dbReference type="CDD" id="cd07723">
    <property type="entry name" value="hydroxyacylglutathione_hydrolase_MBL-fold"/>
    <property type="match status" value="1"/>
</dbReference>
<evidence type="ECO:0000256" key="9">
    <source>
        <dbReference type="ARBA" id="ARBA00031044"/>
    </source>
</evidence>
<evidence type="ECO:0000313" key="11">
    <source>
        <dbReference type="EMBL" id="CAJ0565682.1"/>
    </source>
</evidence>
<evidence type="ECO:0000256" key="2">
    <source>
        <dbReference type="ARBA" id="ARBA00001947"/>
    </source>
</evidence>